<dbReference type="SUPFAM" id="SSF53756">
    <property type="entry name" value="UDP-Glycosyltransferase/glycogen phosphorylase"/>
    <property type="match status" value="1"/>
</dbReference>
<dbReference type="CDD" id="cd03801">
    <property type="entry name" value="GT4_PimA-like"/>
    <property type="match status" value="1"/>
</dbReference>
<sequence length="852" mass="95005">MRWVEELDRERRGLASRLTELEAEFEDRTRWALDLQASSRALQERVDILARESAQQAESTRQWELALSQALSSGGEQTPGVGQLDASALIEAVRQLSQTTAQSKQRLALLEREHGETRAVLDTVLHSRSWRLTRPLRTATRALRGDWVGILEGARGTWLARTPLLAPLRVPARRYLLRKREQARVVARGTPPLDVSAAVAVDSLRFAPHPEPRVSIIIPTYGNLAVTTACLRSIAEHVPLVSYEIIVAEDASGDTDIQRLANVPGLRYLENPENLGFLRSCNRAAALSRGEFVYFLNNDTEVTAGWLDALVSVFERDDAGLVGSKLVYPDGRLQEAGGIVWNDGSAWNFGRLDDPRKPEYGYLKEVDYVSGASIMLRRSVFDRLGGFDTLYAPAYYEDTDIAFRVRESGLKVYLQPESVVVHHEGVSSGVDETTGVKAYQAINREKFLARWLPLLAERHFANGQNVVLARDRSKGRPRVLVVDHYVPQPDRDAGSRATWHVIQLLVGKGYHVTFWPENLHRDSDYTPALQQLGVEVLYGDAHWGQFEAWIEAHGRLLDAAVLNRPHVSVNFIDGLRRHSSARVVYYGHDVHHLRMLEQLKLGANEALEKEAERFRRLEHSLWIEADAILYPSDDETRHVAEWLRKKELEAKAMTVPLYAYEMDEAEPVPGPEHRSGILFVAGFAHPPNVDAARWFVGEVLPLIRAQMPTVTLTLVGSNPHPDVLALVGPGVEVTGYVTDARLARYYDAQRVAVAPLRFGGGVKGKVLESLRFGLPCVTTSTGMQGLSGAAGFMRGEDTAETMAAAVVTLLRDDLLWRDVSLRSQSFIRRFYSKDAVWQTLSAALSGDASNPP</sequence>
<protein>
    <recommendedName>
        <fullName evidence="1">Glycosyltransferase 2-like domain-containing protein</fullName>
    </recommendedName>
</protein>
<accession>A0A290XIE7</accession>
<organism evidence="2 3">
    <name type="scientific">Luteimonas chenhongjianii</name>
    <dbReference type="NCBI Taxonomy" id="2006110"/>
    <lineage>
        <taxon>Bacteria</taxon>
        <taxon>Pseudomonadati</taxon>
        <taxon>Pseudomonadota</taxon>
        <taxon>Gammaproteobacteria</taxon>
        <taxon>Lysobacterales</taxon>
        <taxon>Lysobacteraceae</taxon>
        <taxon>Luteimonas</taxon>
    </lineage>
</organism>
<dbReference type="Pfam" id="PF00535">
    <property type="entry name" value="Glycos_transf_2"/>
    <property type="match status" value="1"/>
</dbReference>
<dbReference type="KEGG" id="lum:CNR27_14760"/>
<dbReference type="Pfam" id="PF13692">
    <property type="entry name" value="Glyco_trans_1_4"/>
    <property type="match status" value="1"/>
</dbReference>
<dbReference type="InterPro" id="IPR001173">
    <property type="entry name" value="Glyco_trans_2-like"/>
</dbReference>
<dbReference type="Proteomes" id="UP000218968">
    <property type="component" value="Chromosome"/>
</dbReference>
<dbReference type="PANTHER" id="PTHR43179:SF7">
    <property type="entry name" value="RHAMNOSYLTRANSFERASE WBBL"/>
    <property type="match status" value="1"/>
</dbReference>
<dbReference type="InterPro" id="IPR029044">
    <property type="entry name" value="Nucleotide-diphossugar_trans"/>
</dbReference>
<evidence type="ECO:0000259" key="1">
    <source>
        <dbReference type="Pfam" id="PF00535"/>
    </source>
</evidence>
<evidence type="ECO:0000313" key="2">
    <source>
        <dbReference type="EMBL" id="ATD68920.1"/>
    </source>
</evidence>
<dbReference type="AlphaFoldDB" id="A0A290XIE7"/>
<proteinExistence type="predicted"/>
<evidence type="ECO:0000313" key="3">
    <source>
        <dbReference type="Proteomes" id="UP000218968"/>
    </source>
</evidence>
<feature type="domain" description="Glycosyltransferase 2-like" evidence="1">
    <location>
        <begin position="215"/>
        <end position="383"/>
    </location>
</feature>
<gene>
    <name evidence="2" type="ORF">CNR27_14760</name>
</gene>
<keyword evidence="3" id="KW-1185">Reference proteome</keyword>
<dbReference type="PANTHER" id="PTHR43179">
    <property type="entry name" value="RHAMNOSYLTRANSFERASE WBBL"/>
    <property type="match status" value="1"/>
</dbReference>
<dbReference type="OrthoDB" id="9179784at2"/>
<dbReference type="EMBL" id="CP023406">
    <property type="protein sequence ID" value="ATD68920.1"/>
    <property type="molecule type" value="Genomic_DNA"/>
</dbReference>
<dbReference type="Gene3D" id="3.40.50.2000">
    <property type="entry name" value="Glycogen Phosphorylase B"/>
    <property type="match status" value="1"/>
</dbReference>
<dbReference type="Gene3D" id="3.90.550.10">
    <property type="entry name" value="Spore Coat Polysaccharide Biosynthesis Protein SpsA, Chain A"/>
    <property type="match status" value="1"/>
</dbReference>
<name>A0A290XIE7_9GAMM</name>
<dbReference type="CDD" id="cd04186">
    <property type="entry name" value="GT_2_like_c"/>
    <property type="match status" value="1"/>
</dbReference>
<dbReference type="SUPFAM" id="SSF53448">
    <property type="entry name" value="Nucleotide-diphospho-sugar transferases"/>
    <property type="match status" value="1"/>
</dbReference>
<reference evidence="3" key="1">
    <citation type="submission" date="2017-09" db="EMBL/GenBank/DDBJ databases">
        <title>Luteimonas liuhanmingii sp.nov., isolated from the intestinal contents of Tibetan Plateau Pika in Yushu, Qinghai Province, China.</title>
        <authorList>
            <person name="Gui Z."/>
        </authorList>
    </citation>
    <scope>NUCLEOTIDE SEQUENCE [LARGE SCALE GENOMIC DNA]</scope>
    <source>
        <strain evidence="3">100111</strain>
    </source>
</reference>